<gene>
    <name evidence="1" type="ORF">PQG45_03090</name>
</gene>
<name>A0ABU3TQR8_9BACT</name>
<reference evidence="1 2" key="1">
    <citation type="submission" date="2023-09" db="EMBL/GenBank/DDBJ databases">
        <title>Aquirufa genomes.</title>
        <authorList>
            <person name="Pitt A."/>
        </authorList>
    </citation>
    <scope>NUCLEOTIDE SEQUENCE [LARGE SCALE GENOMIC DNA]</scope>
    <source>
        <strain evidence="1 2">LEOWEIH-7C</strain>
    </source>
</reference>
<dbReference type="InterPro" id="IPR014917">
    <property type="entry name" value="DUF1800"/>
</dbReference>
<organism evidence="1 2">
    <name type="scientific">Aquirufa regiilacus</name>
    <dbReference type="NCBI Taxonomy" id="3024868"/>
    <lineage>
        <taxon>Bacteria</taxon>
        <taxon>Pseudomonadati</taxon>
        <taxon>Bacteroidota</taxon>
        <taxon>Cytophagia</taxon>
        <taxon>Cytophagales</taxon>
        <taxon>Flectobacillaceae</taxon>
        <taxon>Aquirufa</taxon>
    </lineage>
</organism>
<sequence>MNKQVPTNKTKQPDLVALFQKEHIQFEAIGIKKDRSINSTKGLTPYAGDFGIAERKHLLNRTLIGYSHSSYTKIQNLNLTACVDMLLSPEKAFDLPINDYYLDIIDNPDEVKGDVPRGAVWVNATEVNQGGARWVSLKAWMLKQFNQQSTSIHWRMVLFYNNLLVSSIQNAGISKNAFYYVDTLFKLSLGNFKELIYQVTIDPSMLIYLNGNQNNKYAPDENYARELQELFTVGKGPNSKYTEKDVAEMARLLTGWQFDWEKTKTTEGRAIVKNNFGIHDTGDKQFSEFYGNKKITGSSNPDRAEGELREAIDMICATDEMSKYICRRVYSFFVNPSIDPTTEDLIITPLAKIFKDAKFEILPVLRTLLSSEHFFDKIHQKTMVKSPMDFVVGLLKEFDLPLLDNLYRLFPKGSDGIYYEFKRLNGIQNAMISLGMNIGDPPSVSGWPAYYQAPAYDLFWINSETIIKRAQFTDALFNWGQGVYYNGTTKTYAQVRANLASYLRQFNNPADLEGLVDQLVDRHIGMSISSDNRQLILSQIMQGNSNLSYWSELWNAYVANPSAENSSLIQNRMAKGLSLIYQLGESQLF</sequence>
<protein>
    <submittedName>
        <fullName evidence="1">DUF1800 family protein</fullName>
    </submittedName>
</protein>
<dbReference type="EMBL" id="JAVNWW010000001">
    <property type="protein sequence ID" value="MDU0808017.1"/>
    <property type="molecule type" value="Genomic_DNA"/>
</dbReference>
<dbReference type="Proteomes" id="UP001249959">
    <property type="component" value="Unassembled WGS sequence"/>
</dbReference>
<comment type="caution">
    <text evidence="1">The sequence shown here is derived from an EMBL/GenBank/DDBJ whole genome shotgun (WGS) entry which is preliminary data.</text>
</comment>
<keyword evidence="2" id="KW-1185">Reference proteome</keyword>
<accession>A0ABU3TQR8</accession>
<proteinExistence type="predicted"/>
<dbReference type="RefSeq" id="WP_316070265.1">
    <property type="nucleotide sequence ID" value="NZ_JAVNWW010000001.1"/>
</dbReference>
<dbReference type="Pfam" id="PF08811">
    <property type="entry name" value="DUF1800"/>
    <property type="match status" value="1"/>
</dbReference>
<evidence type="ECO:0000313" key="1">
    <source>
        <dbReference type="EMBL" id="MDU0808017.1"/>
    </source>
</evidence>
<evidence type="ECO:0000313" key="2">
    <source>
        <dbReference type="Proteomes" id="UP001249959"/>
    </source>
</evidence>